<organism evidence="7 8">
    <name type="scientific">Spirosoma agri</name>
    <dbReference type="NCBI Taxonomy" id="1987381"/>
    <lineage>
        <taxon>Bacteria</taxon>
        <taxon>Pseudomonadati</taxon>
        <taxon>Bacteroidota</taxon>
        <taxon>Cytophagia</taxon>
        <taxon>Cytophagales</taxon>
        <taxon>Cytophagaceae</taxon>
        <taxon>Spirosoma</taxon>
    </lineage>
</organism>
<keyword evidence="3" id="KW-0597">Phosphoprotein</keyword>
<dbReference type="PANTHER" id="PTHR43065">
    <property type="entry name" value="SENSOR HISTIDINE KINASE"/>
    <property type="match status" value="1"/>
</dbReference>
<feature type="transmembrane region" description="Helical" evidence="5">
    <location>
        <begin position="121"/>
        <end position="140"/>
    </location>
</feature>
<keyword evidence="7" id="KW-0808">Transferase</keyword>
<dbReference type="EC" id="2.7.13.3" evidence="2"/>
<feature type="coiled-coil region" evidence="4">
    <location>
        <begin position="142"/>
        <end position="209"/>
    </location>
</feature>
<comment type="catalytic activity">
    <reaction evidence="1">
        <text>ATP + protein L-histidine = ADP + protein N-phospho-L-histidine.</text>
        <dbReference type="EC" id="2.7.13.3"/>
    </reaction>
</comment>
<dbReference type="InterPro" id="IPR003661">
    <property type="entry name" value="HisK_dim/P_dom"/>
</dbReference>
<reference evidence="7 8" key="1">
    <citation type="submission" date="2020-02" db="EMBL/GenBank/DDBJ databases">
        <title>Draft genome sequence of two Spirosoma agri KCTC 52727 and Spirosoma terrae KCTC 52035.</title>
        <authorList>
            <person name="Rojas J."/>
            <person name="Ambika Manirajan B."/>
            <person name="Ratering S."/>
            <person name="Suarez C."/>
            <person name="Schnell S."/>
        </authorList>
    </citation>
    <scope>NUCLEOTIDE SEQUENCE [LARGE SCALE GENOMIC DNA]</scope>
    <source>
        <strain evidence="7 8">KCTC 52727</strain>
    </source>
</reference>
<dbReference type="SUPFAM" id="SSF47384">
    <property type="entry name" value="Homodimeric domain of signal transducing histidine kinase"/>
    <property type="match status" value="1"/>
</dbReference>
<evidence type="ECO:0000256" key="3">
    <source>
        <dbReference type="ARBA" id="ARBA00022553"/>
    </source>
</evidence>
<evidence type="ECO:0000256" key="4">
    <source>
        <dbReference type="SAM" id="Coils"/>
    </source>
</evidence>
<dbReference type="GO" id="GO:0000155">
    <property type="term" value="F:phosphorelay sensor kinase activity"/>
    <property type="evidence" value="ECO:0007669"/>
    <property type="project" value="InterPro"/>
</dbReference>
<comment type="caution">
    <text evidence="7">The sequence shown here is derived from an EMBL/GenBank/DDBJ whole genome shotgun (WGS) entry which is preliminary data.</text>
</comment>
<dbReference type="InterPro" id="IPR036890">
    <property type="entry name" value="HATPase_C_sf"/>
</dbReference>
<dbReference type="InterPro" id="IPR036097">
    <property type="entry name" value="HisK_dim/P_sf"/>
</dbReference>
<dbReference type="Gene3D" id="1.10.287.130">
    <property type="match status" value="1"/>
</dbReference>
<keyword evidence="5" id="KW-0472">Membrane</keyword>
<dbReference type="SUPFAM" id="SSF55874">
    <property type="entry name" value="ATPase domain of HSP90 chaperone/DNA topoisomerase II/histidine kinase"/>
    <property type="match status" value="1"/>
</dbReference>
<dbReference type="InterPro" id="IPR004358">
    <property type="entry name" value="Sig_transdc_His_kin-like_C"/>
</dbReference>
<gene>
    <name evidence="7" type="ORF">GK091_14135</name>
</gene>
<feature type="transmembrane region" description="Helical" evidence="5">
    <location>
        <begin position="61"/>
        <end position="79"/>
    </location>
</feature>
<dbReference type="PROSITE" id="PS50109">
    <property type="entry name" value="HIS_KIN"/>
    <property type="match status" value="1"/>
</dbReference>
<feature type="domain" description="Histidine kinase" evidence="6">
    <location>
        <begin position="218"/>
        <end position="461"/>
    </location>
</feature>
<dbReference type="Gene3D" id="3.30.565.10">
    <property type="entry name" value="Histidine kinase-like ATPase, C-terminal domain"/>
    <property type="match status" value="1"/>
</dbReference>
<feature type="transmembrane region" description="Helical" evidence="5">
    <location>
        <begin position="6"/>
        <end position="25"/>
    </location>
</feature>
<evidence type="ECO:0000256" key="2">
    <source>
        <dbReference type="ARBA" id="ARBA00012438"/>
    </source>
</evidence>
<protein>
    <recommendedName>
        <fullName evidence="2">histidine kinase</fullName>
        <ecNumber evidence="2">2.7.13.3</ecNumber>
    </recommendedName>
</protein>
<evidence type="ECO:0000313" key="8">
    <source>
        <dbReference type="Proteomes" id="UP000477386"/>
    </source>
</evidence>
<evidence type="ECO:0000313" key="7">
    <source>
        <dbReference type="EMBL" id="NEU68027.1"/>
    </source>
</evidence>
<name>A0A6M0IJK6_9BACT</name>
<keyword evidence="5" id="KW-1133">Transmembrane helix</keyword>
<dbReference type="RefSeq" id="WP_164039207.1">
    <property type="nucleotide sequence ID" value="NZ_JAAGNZ010000001.1"/>
</dbReference>
<dbReference type="Proteomes" id="UP000477386">
    <property type="component" value="Unassembled WGS sequence"/>
</dbReference>
<feature type="transmembrane region" description="Helical" evidence="5">
    <location>
        <begin position="37"/>
        <end position="55"/>
    </location>
</feature>
<evidence type="ECO:0000259" key="6">
    <source>
        <dbReference type="PROSITE" id="PS50109"/>
    </source>
</evidence>
<dbReference type="PANTHER" id="PTHR43065:SF42">
    <property type="entry name" value="TWO-COMPONENT SENSOR PPRA"/>
    <property type="match status" value="1"/>
</dbReference>
<keyword evidence="8" id="KW-1185">Reference proteome</keyword>
<dbReference type="InterPro" id="IPR005467">
    <property type="entry name" value="His_kinase_dom"/>
</dbReference>
<accession>A0A6M0IJK6</accession>
<keyword evidence="5" id="KW-0812">Transmembrane</keyword>
<sequence length="466" mass="52800">MDFDSGLVLSIPIAIFTLRWFRRFMSTETRLPQWDNLLKRGWLLFIVFFVIGKLFSVKEGVIEDWYLFFVFGGIVAALVQMRDYRPARTLLLAVVPVMLCFLLSLLIESIAPSLMERFEDLVGSSWVFTIIWLGTFTIYARNQQKSIETERLKREAELAKTQLIVGHNAELERLVEARTAELNGQKEELEQALTNLQAAQNRLIQSEKMASLGELTAGIAHEIQNPLNFVNNFAEVSVELVDELKEELERPELDTDYIKELADNLIQSQQKIHHHGRRADAIVKAMLQHSRSSTDERHSIDVNALCDEYLRLSYHGLRAKDKEFNAELLTQFDPTVGRITAAGQEIGRVMLNLFNNAFYSVSEKKKQQPATGTYMPLVQVFTKRLDGQVEIRVRDNGLGIPQAVIDKIYQPFFTTKPTGEGTGLGLSLSYDIITQGHGGTLAVNTVEQEFAEFIITLPASDRISVS</sequence>
<dbReference type="EMBL" id="JAAGNZ010000001">
    <property type="protein sequence ID" value="NEU68027.1"/>
    <property type="molecule type" value="Genomic_DNA"/>
</dbReference>
<keyword evidence="7" id="KW-0418">Kinase</keyword>
<dbReference type="InterPro" id="IPR003594">
    <property type="entry name" value="HATPase_dom"/>
</dbReference>
<dbReference type="CDD" id="cd00082">
    <property type="entry name" value="HisKA"/>
    <property type="match status" value="1"/>
</dbReference>
<dbReference type="AlphaFoldDB" id="A0A6M0IJK6"/>
<dbReference type="SMART" id="SM00387">
    <property type="entry name" value="HATPase_c"/>
    <property type="match status" value="1"/>
</dbReference>
<evidence type="ECO:0000256" key="5">
    <source>
        <dbReference type="SAM" id="Phobius"/>
    </source>
</evidence>
<evidence type="ECO:0000256" key="1">
    <source>
        <dbReference type="ARBA" id="ARBA00000085"/>
    </source>
</evidence>
<keyword evidence="4" id="KW-0175">Coiled coil</keyword>
<dbReference type="Pfam" id="PF02518">
    <property type="entry name" value="HATPase_c"/>
    <property type="match status" value="1"/>
</dbReference>
<proteinExistence type="predicted"/>
<dbReference type="PRINTS" id="PR00344">
    <property type="entry name" value="BCTRLSENSOR"/>
</dbReference>
<feature type="transmembrane region" description="Helical" evidence="5">
    <location>
        <begin position="91"/>
        <end position="115"/>
    </location>
</feature>